<sequence>MNQGRTSLDDGWSIELLGSWTRGRTTLGGTTWHAPGRTVRVATGGEWRCADGASIIASLDAELPPNPTGKVGEGGSGGIGHRAAWLYRHDGEVKYVLYGYNFVDATYLQTVFTSADTTHLRWAFDAWRSVARSLD</sequence>
<dbReference type="EMBL" id="JBHSQS010000011">
    <property type="protein sequence ID" value="MFC5925502.1"/>
    <property type="molecule type" value="Genomic_DNA"/>
</dbReference>
<name>A0ABW1HAQ9_9ACTN</name>
<evidence type="ECO:0000313" key="2">
    <source>
        <dbReference type="Proteomes" id="UP001596226"/>
    </source>
</evidence>
<protein>
    <submittedName>
        <fullName evidence="1">Uncharacterized protein</fullName>
    </submittedName>
</protein>
<proteinExistence type="predicted"/>
<organism evidence="1 2">
    <name type="scientific">Micromonospora vulcania</name>
    <dbReference type="NCBI Taxonomy" id="1441873"/>
    <lineage>
        <taxon>Bacteria</taxon>
        <taxon>Bacillati</taxon>
        <taxon>Actinomycetota</taxon>
        <taxon>Actinomycetes</taxon>
        <taxon>Micromonosporales</taxon>
        <taxon>Micromonosporaceae</taxon>
        <taxon>Micromonospora</taxon>
    </lineage>
</organism>
<reference evidence="2" key="1">
    <citation type="journal article" date="2019" name="Int. J. Syst. Evol. Microbiol.">
        <title>The Global Catalogue of Microorganisms (GCM) 10K type strain sequencing project: providing services to taxonomists for standard genome sequencing and annotation.</title>
        <authorList>
            <consortium name="The Broad Institute Genomics Platform"/>
            <consortium name="The Broad Institute Genome Sequencing Center for Infectious Disease"/>
            <person name="Wu L."/>
            <person name="Ma J."/>
        </authorList>
    </citation>
    <scope>NUCLEOTIDE SEQUENCE [LARGE SCALE GENOMIC DNA]</scope>
    <source>
        <strain evidence="2">CGMCC 4.7144</strain>
    </source>
</reference>
<dbReference type="RefSeq" id="WP_377513581.1">
    <property type="nucleotide sequence ID" value="NZ_JBHSQS010000011.1"/>
</dbReference>
<gene>
    <name evidence="1" type="ORF">ACFQGL_19350</name>
</gene>
<evidence type="ECO:0000313" key="1">
    <source>
        <dbReference type="EMBL" id="MFC5925502.1"/>
    </source>
</evidence>
<accession>A0ABW1HAQ9</accession>
<comment type="caution">
    <text evidence="1">The sequence shown here is derived from an EMBL/GenBank/DDBJ whole genome shotgun (WGS) entry which is preliminary data.</text>
</comment>
<keyword evidence="2" id="KW-1185">Reference proteome</keyword>
<dbReference type="Proteomes" id="UP001596226">
    <property type="component" value="Unassembled WGS sequence"/>
</dbReference>